<dbReference type="PANTHER" id="PTHR12917:SF17">
    <property type="entry name" value="NUCLEAR RECEPTOR-INTERACTING PROTEIN 2"/>
    <property type="match status" value="1"/>
</dbReference>
<dbReference type="SUPFAM" id="SSF50630">
    <property type="entry name" value="Acid proteases"/>
    <property type="match status" value="1"/>
</dbReference>
<feature type="compositionally biased region" description="Basic and acidic residues" evidence="1">
    <location>
        <begin position="95"/>
        <end position="125"/>
    </location>
</feature>
<name>A0A9D3PCH8_MEGAT</name>
<feature type="region of interest" description="Disordered" evidence="1">
    <location>
        <begin position="24"/>
        <end position="125"/>
    </location>
</feature>
<protein>
    <recommendedName>
        <fullName evidence="4">Nuclear receptor interacting protein 2</fullName>
    </recommendedName>
</protein>
<evidence type="ECO:0000313" key="2">
    <source>
        <dbReference type="EMBL" id="KAG7456023.1"/>
    </source>
</evidence>
<comment type="caution">
    <text evidence="2">The sequence shown here is derived from an EMBL/GenBank/DDBJ whole genome shotgun (WGS) entry which is preliminary data.</text>
</comment>
<dbReference type="Proteomes" id="UP001046870">
    <property type="component" value="Chromosome 23"/>
</dbReference>
<reference evidence="2" key="1">
    <citation type="submission" date="2021-01" db="EMBL/GenBank/DDBJ databases">
        <authorList>
            <person name="Zahm M."/>
            <person name="Roques C."/>
            <person name="Cabau C."/>
            <person name="Klopp C."/>
            <person name="Donnadieu C."/>
            <person name="Jouanno E."/>
            <person name="Lampietro C."/>
            <person name="Louis A."/>
            <person name="Herpin A."/>
            <person name="Echchiki A."/>
            <person name="Berthelot C."/>
            <person name="Parey E."/>
            <person name="Roest-Crollius H."/>
            <person name="Braasch I."/>
            <person name="Postlethwait J."/>
            <person name="Bobe J."/>
            <person name="Montfort J."/>
            <person name="Bouchez O."/>
            <person name="Begum T."/>
            <person name="Mejri S."/>
            <person name="Adams A."/>
            <person name="Chen W.-J."/>
            <person name="Guiguen Y."/>
        </authorList>
    </citation>
    <scope>NUCLEOTIDE SEQUENCE</scope>
    <source>
        <strain evidence="2">YG-15Mar2019-1</strain>
        <tissue evidence="2">Brain</tissue>
    </source>
</reference>
<dbReference type="AlphaFoldDB" id="A0A9D3PCH8"/>
<keyword evidence="3" id="KW-1185">Reference proteome</keyword>
<dbReference type="PANTHER" id="PTHR12917">
    <property type="entry name" value="ASPARTYL PROTEASE DDI-RELATED"/>
    <property type="match status" value="1"/>
</dbReference>
<dbReference type="GO" id="GO:0004190">
    <property type="term" value="F:aspartic-type endopeptidase activity"/>
    <property type="evidence" value="ECO:0007669"/>
    <property type="project" value="InterPro"/>
</dbReference>
<evidence type="ECO:0008006" key="4">
    <source>
        <dbReference type="Google" id="ProtNLM"/>
    </source>
</evidence>
<dbReference type="OrthoDB" id="1047367at2759"/>
<organism evidence="2 3">
    <name type="scientific">Megalops atlanticus</name>
    <name type="common">Tarpon</name>
    <name type="synonym">Clupea gigantea</name>
    <dbReference type="NCBI Taxonomy" id="7932"/>
    <lineage>
        <taxon>Eukaryota</taxon>
        <taxon>Metazoa</taxon>
        <taxon>Chordata</taxon>
        <taxon>Craniata</taxon>
        <taxon>Vertebrata</taxon>
        <taxon>Euteleostomi</taxon>
        <taxon>Actinopterygii</taxon>
        <taxon>Neopterygii</taxon>
        <taxon>Teleostei</taxon>
        <taxon>Elopiformes</taxon>
        <taxon>Megalopidae</taxon>
        <taxon>Megalops</taxon>
    </lineage>
</organism>
<evidence type="ECO:0000256" key="1">
    <source>
        <dbReference type="SAM" id="MobiDB-lite"/>
    </source>
</evidence>
<dbReference type="InterPro" id="IPR021109">
    <property type="entry name" value="Peptidase_aspartic_dom_sf"/>
</dbReference>
<dbReference type="EMBL" id="JAFDVH010000023">
    <property type="protein sequence ID" value="KAG7456023.1"/>
    <property type="molecule type" value="Genomic_DNA"/>
</dbReference>
<dbReference type="Pfam" id="PF13975">
    <property type="entry name" value="gag-asp_proteas"/>
    <property type="match status" value="1"/>
</dbReference>
<sequence length="266" mass="29881">MSEPPPTLSSIPLQQPHSIVQRRLLEGNITRLRGETRDPASRVRSPLADNKEGTETEERSESTADDSTEERESPEESEKSLRSEEEEEEEEEGGESERKREGEEEEEKQTAEEEKTQEERRPKAEEGKRALILTALVVKCKCCETEVKASINTGCQQNRISSACCRRLGLMPTTVDQDLLGGTTQPHTVEGLQLQLGKERTQCSAHVVEDDVFELCLGLQTLLELKCCLDLSTRVLKLQGSGEELPFLEPTTDSQYHHDNNKNTTM</sequence>
<feature type="compositionally biased region" description="Basic and acidic residues" evidence="1">
    <location>
        <begin position="49"/>
        <end position="62"/>
    </location>
</feature>
<dbReference type="Gene3D" id="2.40.70.10">
    <property type="entry name" value="Acid Proteases"/>
    <property type="match status" value="1"/>
</dbReference>
<feature type="compositionally biased region" description="Basic and acidic residues" evidence="1">
    <location>
        <begin position="32"/>
        <end position="41"/>
    </location>
</feature>
<feature type="compositionally biased region" description="Acidic residues" evidence="1">
    <location>
        <begin position="84"/>
        <end position="94"/>
    </location>
</feature>
<feature type="compositionally biased region" description="Basic and acidic residues" evidence="1">
    <location>
        <begin position="255"/>
        <end position="266"/>
    </location>
</feature>
<feature type="compositionally biased region" description="Basic and acidic residues" evidence="1">
    <location>
        <begin position="70"/>
        <end position="83"/>
    </location>
</feature>
<evidence type="ECO:0000313" key="3">
    <source>
        <dbReference type="Proteomes" id="UP001046870"/>
    </source>
</evidence>
<proteinExistence type="predicted"/>
<feature type="region of interest" description="Disordered" evidence="1">
    <location>
        <begin position="247"/>
        <end position="266"/>
    </location>
</feature>
<accession>A0A9D3PCH8</accession>
<dbReference type="GO" id="GO:0006508">
    <property type="term" value="P:proteolysis"/>
    <property type="evidence" value="ECO:0007669"/>
    <property type="project" value="InterPro"/>
</dbReference>
<gene>
    <name evidence="2" type="ORF">MATL_G00247350</name>
</gene>